<protein>
    <submittedName>
        <fullName evidence="1">Uncharacterized protein</fullName>
    </submittedName>
</protein>
<dbReference type="KEGG" id="meh:M301_0476"/>
<keyword evidence="2" id="KW-1185">Reference proteome</keyword>
<evidence type="ECO:0000313" key="1">
    <source>
        <dbReference type="EMBL" id="ADI28860.1"/>
    </source>
</evidence>
<dbReference type="EMBL" id="CP002056">
    <property type="protein sequence ID" value="ADI28860.1"/>
    <property type="molecule type" value="Genomic_DNA"/>
</dbReference>
<dbReference type="OrthoDB" id="7060294at2"/>
<dbReference type="eggNOG" id="ENOG5032EKD">
    <property type="taxonomic scope" value="Bacteria"/>
</dbReference>
<dbReference type="RefSeq" id="WP_013147176.1">
    <property type="nucleotide sequence ID" value="NC_014207.1"/>
</dbReference>
<dbReference type="AlphaFoldDB" id="D7DME9"/>
<evidence type="ECO:0000313" key="2">
    <source>
        <dbReference type="Proteomes" id="UP000000383"/>
    </source>
</evidence>
<gene>
    <name evidence="1" type="ordered locus">M301_0476</name>
</gene>
<dbReference type="HOGENOM" id="CLU_133827_0_0_4"/>
<reference evidence="1 2" key="2">
    <citation type="journal article" date="2011" name="J. Bacteriol.">
        <title>Genomes of three methylotrophs from a single niche uncover genetic and metabolic divergence of Methylophilaceae.</title>
        <authorList>
            <person name="Lapidus A."/>
            <person name="Clum A."/>
            <person name="Labutti K."/>
            <person name="Kaluzhnaya M.G."/>
            <person name="Lim S."/>
            <person name="Beck D.A."/>
            <person name="Glavina Del Rio T."/>
            <person name="Nolan M."/>
            <person name="Mavromatis K."/>
            <person name="Huntemann M."/>
            <person name="Lucas S."/>
            <person name="Lidstrom M.E."/>
            <person name="Ivanova N."/>
            <person name="Chistoserdova L."/>
        </authorList>
    </citation>
    <scope>NUCLEOTIDE SEQUENCE [LARGE SCALE GENOMIC DNA]</scope>
    <source>
        <strain evidence="1 2">301</strain>
    </source>
</reference>
<dbReference type="Proteomes" id="UP000000383">
    <property type="component" value="Chromosome"/>
</dbReference>
<dbReference type="STRING" id="666681.M301_0476"/>
<reference evidence="2" key="1">
    <citation type="submission" date="2010-05" db="EMBL/GenBank/DDBJ databases">
        <title>Complete sequence of Methylotenera sp. 301.</title>
        <authorList>
            <person name="Lucas S."/>
            <person name="Copeland A."/>
            <person name="Lapidus A."/>
            <person name="Cheng J.-F."/>
            <person name="Bruce D."/>
            <person name="Goodwin L."/>
            <person name="Pitluck S."/>
            <person name="Clum A."/>
            <person name="Land M."/>
            <person name="Hauser L."/>
            <person name="Kyrpides N."/>
            <person name="Ivanova N."/>
            <person name="Chistoservova L."/>
            <person name="Kalyuzhnaya M."/>
            <person name="Woyke T."/>
        </authorList>
    </citation>
    <scope>NUCLEOTIDE SEQUENCE [LARGE SCALE GENOMIC DNA]</scope>
    <source>
        <strain evidence="2">301</strain>
    </source>
</reference>
<name>D7DME9_METV0</name>
<organism evidence="1 2">
    <name type="scientific">Methylotenera versatilis (strain 301)</name>
    <dbReference type="NCBI Taxonomy" id="666681"/>
    <lineage>
        <taxon>Bacteria</taxon>
        <taxon>Pseudomonadati</taxon>
        <taxon>Pseudomonadota</taxon>
        <taxon>Betaproteobacteria</taxon>
        <taxon>Nitrosomonadales</taxon>
        <taxon>Methylophilaceae</taxon>
        <taxon>Methylotenera</taxon>
    </lineage>
</organism>
<accession>D7DME9</accession>
<sequence length="167" mass="18515" precursor="true">MTNDSKLGSMAKLFGLIVVCGLLTLSFMVQAEQRHIGGSTHKTSPYHQTKLTERAKEYYQAVWGVDNLKVSQTASGNLIRFSYRVVEPALAKALGDNKATPRMYGLRSRAMLEVPVMDKIGQLRQTNTVETGKEYWMVFSNKGNIVKSGDRVSVLIGSFHADGLMVE</sequence>
<proteinExistence type="predicted"/>